<feature type="signal peptide" evidence="2">
    <location>
        <begin position="1"/>
        <end position="18"/>
    </location>
</feature>
<evidence type="ECO:0000313" key="4">
    <source>
        <dbReference type="Proteomes" id="UP000298652"/>
    </source>
</evidence>
<feature type="chain" id="PRO_5020801255" evidence="2">
    <location>
        <begin position="19"/>
        <end position="130"/>
    </location>
</feature>
<organism evidence="3 4">
    <name type="scientific">Setaria viridis</name>
    <name type="common">Green bristlegrass</name>
    <name type="synonym">Setaria italica subsp. viridis</name>
    <dbReference type="NCBI Taxonomy" id="4556"/>
    <lineage>
        <taxon>Eukaryota</taxon>
        <taxon>Viridiplantae</taxon>
        <taxon>Streptophyta</taxon>
        <taxon>Embryophyta</taxon>
        <taxon>Tracheophyta</taxon>
        <taxon>Spermatophyta</taxon>
        <taxon>Magnoliopsida</taxon>
        <taxon>Liliopsida</taxon>
        <taxon>Poales</taxon>
        <taxon>Poaceae</taxon>
        <taxon>PACMAD clade</taxon>
        <taxon>Panicoideae</taxon>
        <taxon>Panicodae</taxon>
        <taxon>Paniceae</taxon>
        <taxon>Cenchrinae</taxon>
        <taxon>Setaria</taxon>
    </lineage>
</organism>
<sequence>MHTSRMVFFIFFSSETALFPFTCEIPSATGGSGDGGGDRHSSRGKGKRIVGSHDKPKKMSTREKAMFRYLQRCHEYAVTADQEPPFGGRHAPPPVPDVSDPLSTTVAGGTNKPQDETRSSKHSSSPSKDG</sequence>
<dbReference type="EMBL" id="CM016560">
    <property type="protein sequence ID" value="TKV94798.1"/>
    <property type="molecule type" value="Genomic_DNA"/>
</dbReference>
<accession>A0A4U6T2Z0</accession>
<proteinExistence type="predicted"/>
<dbReference type="AlphaFoldDB" id="A0A4U6T2Z0"/>
<evidence type="ECO:0000313" key="3">
    <source>
        <dbReference type="EMBL" id="TKV94798.1"/>
    </source>
</evidence>
<keyword evidence="2" id="KW-0732">Signal</keyword>
<gene>
    <name evidence="3" type="ORF">SEVIR_9G319733v2</name>
</gene>
<keyword evidence="4" id="KW-1185">Reference proteome</keyword>
<evidence type="ECO:0000256" key="1">
    <source>
        <dbReference type="SAM" id="MobiDB-lite"/>
    </source>
</evidence>
<evidence type="ECO:0000256" key="2">
    <source>
        <dbReference type="SAM" id="SignalP"/>
    </source>
</evidence>
<feature type="region of interest" description="Disordered" evidence="1">
    <location>
        <begin position="26"/>
        <end position="63"/>
    </location>
</feature>
<protein>
    <submittedName>
        <fullName evidence="3">Uncharacterized protein</fullName>
    </submittedName>
</protein>
<feature type="region of interest" description="Disordered" evidence="1">
    <location>
        <begin position="80"/>
        <end position="130"/>
    </location>
</feature>
<dbReference type="Proteomes" id="UP000298652">
    <property type="component" value="Chromosome 9"/>
</dbReference>
<dbReference type="Gramene" id="TKV94798">
    <property type="protein sequence ID" value="TKV94798"/>
    <property type="gene ID" value="SEVIR_9G319733v2"/>
</dbReference>
<reference evidence="3" key="1">
    <citation type="submission" date="2019-03" db="EMBL/GenBank/DDBJ databases">
        <title>WGS assembly of Setaria viridis.</title>
        <authorList>
            <person name="Huang P."/>
            <person name="Jenkins J."/>
            <person name="Grimwood J."/>
            <person name="Barry K."/>
            <person name="Healey A."/>
            <person name="Mamidi S."/>
            <person name="Sreedasyam A."/>
            <person name="Shu S."/>
            <person name="Feldman M."/>
            <person name="Wu J."/>
            <person name="Yu Y."/>
            <person name="Chen C."/>
            <person name="Johnson J."/>
            <person name="Rokhsar D."/>
            <person name="Baxter I."/>
            <person name="Schmutz J."/>
            <person name="Brutnell T."/>
            <person name="Kellogg E."/>
        </authorList>
    </citation>
    <scope>NUCLEOTIDE SEQUENCE [LARGE SCALE GENOMIC DNA]</scope>
</reference>
<feature type="compositionally biased region" description="Basic residues" evidence="1">
    <location>
        <begin position="42"/>
        <end position="59"/>
    </location>
</feature>
<name>A0A4U6T2Z0_SETVI</name>